<evidence type="ECO:0008006" key="8">
    <source>
        <dbReference type="Google" id="ProtNLM"/>
    </source>
</evidence>
<organism evidence="6 7">
    <name type="scientific">Ajellomyces capsulatus</name>
    <name type="common">Darling's disease fungus</name>
    <name type="synonym">Histoplasma capsulatum</name>
    <dbReference type="NCBI Taxonomy" id="5037"/>
    <lineage>
        <taxon>Eukaryota</taxon>
        <taxon>Fungi</taxon>
        <taxon>Dikarya</taxon>
        <taxon>Ascomycota</taxon>
        <taxon>Pezizomycotina</taxon>
        <taxon>Eurotiomycetes</taxon>
        <taxon>Eurotiomycetidae</taxon>
        <taxon>Onygenales</taxon>
        <taxon>Ajellomycetaceae</taxon>
        <taxon>Histoplasma</taxon>
    </lineage>
</organism>
<dbReference type="Proteomes" id="UP000663671">
    <property type="component" value="Chromosome 4"/>
</dbReference>
<keyword evidence="4" id="KW-1133">Transmembrane helix</keyword>
<dbReference type="GO" id="GO:0016491">
    <property type="term" value="F:oxidoreductase activity"/>
    <property type="evidence" value="ECO:0007669"/>
    <property type="project" value="UniProtKB-KW"/>
</dbReference>
<evidence type="ECO:0000256" key="1">
    <source>
        <dbReference type="ARBA" id="ARBA00004685"/>
    </source>
</evidence>
<name>A0A8A1M4C3_AJECA</name>
<accession>A0A8A1M4C3</accession>
<keyword evidence="2" id="KW-0560">Oxidoreductase</keyword>
<feature type="transmembrane region" description="Helical" evidence="4">
    <location>
        <begin position="60"/>
        <end position="87"/>
    </location>
</feature>
<dbReference type="InterPro" id="IPR021765">
    <property type="entry name" value="UstYa-like"/>
</dbReference>
<dbReference type="EMBL" id="CP069110">
    <property type="protein sequence ID" value="QSS60190.1"/>
    <property type="molecule type" value="Genomic_DNA"/>
</dbReference>
<sequence>MKAFYSFALLIAAALVSAAPADLLQKPAGKLVPKGEVTGGRESFKMFKTDPFPTKPKKRYFPHGISGCALFSVILCAIISLWGAYLIGSSRYHLDNGNRGKSPIPTLPFLKEPVVFNPDPRWSGTDPLTHKHWEEEHLNGFTHSFVLDNPRDYGLEKGIPSRKGFERFGISMYHQLHCLASIRMAYFNQTDNHQHRRDEVDMRLLNHLHVDHCFDYLRQAIRCSADPTIEWGRVERNGKRKEIDGWGVPHRICKDVNVFEKFIAQHQ</sequence>
<reference evidence="6" key="1">
    <citation type="submission" date="2021-01" db="EMBL/GenBank/DDBJ databases">
        <title>Chromosome-level genome assembly of a human fungal pathogen reveals clustering of transcriptionally co-regulated genes.</title>
        <authorList>
            <person name="Voorhies M."/>
            <person name="Cohen S."/>
            <person name="Shea T.P."/>
            <person name="Petrus S."/>
            <person name="Munoz J.F."/>
            <person name="Poplawski S."/>
            <person name="Goldman W.E."/>
            <person name="Michael T."/>
            <person name="Cuomo C.A."/>
            <person name="Sil A."/>
            <person name="Beyhan S."/>
        </authorList>
    </citation>
    <scope>NUCLEOTIDE SEQUENCE</scope>
    <source>
        <strain evidence="6">WU24</strain>
    </source>
</reference>
<evidence type="ECO:0000313" key="7">
    <source>
        <dbReference type="Proteomes" id="UP000663671"/>
    </source>
</evidence>
<evidence type="ECO:0000256" key="2">
    <source>
        <dbReference type="ARBA" id="ARBA00023002"/>
    </source>
</evidence>
<dbReference type="Pfam" id="PF11807">
    <property type="entry name" value="UstYa"/>
    <property type="match status" value="1"/>
</dbReference>
<keyword evidence="4" id="KW-0472">Membrane</keyword>
<evidence type="ECO:0000256" key="5">
    <source>
        <dbReference type="SAM" id="SignalP"/>
    </source>
</evidence>
<comment type="pathway">
    <text evidence="1">Mycotoxin biosynthesis.</text>
</comment>
<comment type="similarity">
    <text evidence="3">Belongs to the ustYa family.</text>
</comment>
<keyword evidence="5" id="KW-0732">Signal</keyword>
<dbReference type="GO" id="GO:0043386">
    <property type="term" value="P:mycotoxin biosynthetic process"/>
    <property type="evidence" value="ECO:0007669"/>
    <property type="project" value="InterPro"/>
</dbReference>
<gene>
    <name evidence="6" type="ORF">I7I51_04987</name>
</gene>
<dbReference type="VEuPathDB" id="FungiDB:I7I51_04987"/>
<feature type="signal peptide" evidence="5">
    <location>
        <begin position="1"/>
        <end position="18"/>
    </location>
</feature>
<dbReference type="AlphaFoldDB" id="A0A8A1M4C3"/>
<dbReference type="PANTHER" id="PTHR33365:SF11">
    <property type="entry name" value="TAT PATHWAY SIGNAL SEQUENCE"/>
    <property type="match status" value="1"/>
</dbReference>
<dbReference type="OrthoDB" id="4180482at2759"/>
<evidence type="ECO:0000256" key="4">
    <source>
        <dbReference type="SAM" id="Phobius"/>
    </source>
</evidence>
<keyword evidence="4" id="KW-0812">Transmembrane</keyword>
<feature type="chain" id="PRO_5034835796" description="Tat pathway signal sequence" evidence="5">
    <location>
        <begin position="19"/>
        <end position="267"/>
    </location>
</feature>
<dbReference type="PANTHER" id="PTHR33365">
    <property type="entry name" value="YALI0B05434P"/>
    <property type="match status" value="1"/>
</dbReference>
<proteinExistence type="inferred from homology"/>
<evidence type="ECO:0000256" key="3">
    <source>
        <dbReference type="ARBA" id="ARBA00035112"/>
    </source>
</evidence>
<protein>
    <recommendedName>
        <fullName evidence="8">Tat pathway signal sequence</fullName>
    </recommendedName>
</protein>
<evidence type="ECO:0000313" key="6">
    <source>
        <dbReference type="EMBL" id="QSS60190.1"/>
    </source>
</evidence>